<evidence type="ECO:0000313" key="1">
    <source>
        <dbReference type="EMBL" id="RYJ39630.1"/>
    </source>
</evidence>
<organism evidence="1 2">
    <name type="scientific">Flavobacterium anhuiense</name>
    <dbReference type="NCBI Taxonomy" id="459526"/>
    <lineage>
        <taxon>Bacteria</taxon>
        <taxon>Pseudomonadati</taxon>
        <taxon>Bacteroidota</taxon>
        <taxon>Flavobacteriia</taxon>
        <taxon>Flavobacteriales</taxon>
        <taxon>Flavobacteriaceae</taxon>
        <taxon>Flavobacterium</taxon>
    </lineage>
</organism>
<sequence length="37" mass="4249">MSKLFTFAEIEKLISPLNISFSDLEVLANIRNKPLKQ</sequence>
<proteinExistence type="predicted"/>
<dbReference type="AlphaFoldDB" id="A0A444W153"/>
<protein>
    <submittedName>
        <fullName evidence="1">Uncharacterized protein</fullName>
    </submittedName>
</protein>
<gene>
    <name evidence="1" type="ORF">NU08_1299</name>
</gene>
<dbReference type="Proteomes" id="UP000290433">
    <property type="component" value="Unassembled WGS sequence"/>
</dbReference>
<name>A0A444W153_9FLAO</name>
<dbReference type="EMBL" id="JUIV01000003">
    <property type="protein sequence ID" value="RYJ39630.1"/>
    <property type="molecule type" value="Genomic_DNA"/>
</dbReference>
<comment type="caution">
    <text evidence="1">The sequence shown here is derived from an EMBL/GenBank/DDBJ whole genome shotgun (WGS) entry which is preliminary data.</text>
</comment>
<reference evidence="1 2" key="1">
    <citation type="submission" date="2014-12" db="EMBL/GenBank/DDBJ databases">
        <title>Genome sequence of Flavobacterium anhuiense RCM74.</title>
        <authorList>
            <person name="Kim J.F."/>
            <person name="Song J.Y."/>
            <person name="Kwak M.-J."/>
            <person name="Lee S.-W."/>
        </authorList>
    </citation>
    <scope>NUCLEOTIDE SEQUENCE [LARGE SCALE GENOMIC DNA]</scope>
    <source>
        <strain evidence="1 2">RCM74</strain>
    </source>
</reference>
<evidence type="ECO:0000313" key="2">
    <source>
        <dbReference type="Proteomes" id="UP000290433"/>
    </source>
</evidence>
<accession>A0A444W153</accession>